<gene>
    <name evidence="1" type="ORF">ULMA_06710</name>
</gene>
<dbReference type="RefSeq" id="WP_151672634.1">
    <property type="nucleotide sequence ID" value="NZ_BKCG01000001.1"/>
</dbReference>
<name>A0A5J4IYM1_9FLAO</name>
<accession>A0A5J4IYM1</accession>
<keyword evidence="2" id="KW-1185">Reference proteome</keyword>
<reference evidence="1 2" key="1">
    <citation type="submission" date="2019-08" db="EMBL/GenBank/DDBJ databases">
        <title>Draft genome sequence of Ulvibacter marinus type strain NBRC 109484.</title>
        <authorList>
            <person name="Kawano K."/>
            <person name="Ushijima N."/>
            <person name="Kihara M."/>
            <person name="Itoh H."/>
        </authorList>
    </citation>
    <scope>NUCLEOTIDE SEQUENCE [LARGE SCALE GENOMIC DNA]</scope>
    <source>
        <strain evidence="1 2">NBRC 109484</strain>
    </source>
</reference>
<protein>
    <submittedName>
        <fullName evidence="1">Uncharacterized protein</fullName>
    </submittedName>
</protein>
<dbReference type="EMBL" id="BKCG01000001">
    <property type="protein sequence ID" value="GER58563.1"/>
    <property type="molecule type" value="Genomic_DNA"/>
</dbReference>
<dbReference type="AlphaFoldDB" id="A0A5J4IYM1"/>
<organism evidence="1 2">
    <name type="scientific">Patiriisocius marinus</name>
    <dbReference type="NCBI Taxonomy" id="1397112"/>
    <lineage>
        <taxon>Bacteria</taxon>
        <taxon>Pseudomonadati</taxon>
        <taxon>Bacteroidota</taxon>
        <taxon>Flavobacteriia</taxon>
        <taxon>Flavobacteriales</taxon>
        <taxon>Flavobacteriaceae</taxon>
        <taxon>Patiriisocius</taxon>
    </lineage>
</organism>
<dbReference type="PROSITE" id="PS51257">
    <property type="entry name" value="PROKAR_LIPOPROTEIN"/>
    <property type="match status" value="1"/>
</dbReference>
<dbReference type="OrthoDB" id="882993at2"/>
<sequence>MKNAIYIFLFATIILSCNKDDNETNDGYFLNGRLSFSILNQDGAIPDDNSIEISSTLVLENGELVPPNGEILWTGLGKVEYLSDISKLDIYGPECPGNCTESYDTYSISLSRLDENNLTIEDYYAYLKYPDGTLDTLKFKGGLNESDKSFFRLFINDVEIQTYDMDGVPYDGFDKHAYVTLNI</sequence>
<evidence type="ECO:0000313" key="2">
    <source>
        <dbReference type="Proteomes" id="UP000326509"/>
    </source>
</evidence>
<comment type="caution">
    <text evidence="1">The sequence shown here is derived from an EMBL/GenBank/DDBJ whole genome shotgun (WGS) entry which is preliminary data.</text>
</comment>
<evidence type="ECO:0000313" key="1">
    <source>
        <dbReference type="EMBL" id="GER58563.1"/>
    </source>
</evidence>
<proteinExistence type="predicted"/>
<dbReference type="Proteomes" id="UP000326509">
    <property type="component" value="Unassembled WGS sequence"/>
</dbReference>